<reference evidence="2 3" key="1">
    <citation type="submission" date="2015-09" db="EMBL/GenBank/DDBJ databases">
        <authorList>
            <consortium name="Pathogen Informatics"/>
        </authorList>
    </citation>
    <scope>NUCLEOTIDE SEQUENCE [LARGE SCALE GENOMIC DNA]</scope>
    <source>
        <strain evidence="2 3">2789STDY5834957</strain>
    </source>
</reference>
<dbReference type="EMBL" id="CZBP01000005">
    <property type="protein sequence ID" value="CUP80605.1"/>
    <property type="molecule type" value="Genomic_DNA"/>
</dbReference>
<keyword evidence="1" id="KW-0472">Membrane</keyword>
<feature type="transmembrane region" description="Helical" evidence="1">
    <location>
        <begin position="350"/>
        <end position="367"/>
    </location>
</feature>
<dbReference type="Proteomes" id="UP000095762">
    <property type="component" value="Unassembled WGS sequence"/>
</dbReference>
<evidence type="ECO:0000313" key="3">
    <source>
        <dbReference type="Proteomes" id="UP000095762"/>
    </source>
</evidence>
<feature type="transmembrane region" description="Helical" evidence="1">
    <location>
        <begin position="451"/>
        <end position="470"/>
    </location>
</feature>
<accession>A0A174RBK8</accession>
<proteinExistence type="predicted"/>
<organism evidence="2 3">
    <name type="scientific">Blautia obeum</name>
    <dbReference type="NCBI Taxonomy" id="40520"/>
    <lineage>
        <taxon>Bacteria</taxon>
        <taxon>Bacillati</taxon>
        <taxon>Bacillota</taxon>
        <taxon>Clostridia</taxon>
        <taxon>Lachnospirales</taxon>
        <taxon>Lachnospiraceae</taxon>
        <taxon>Blautia</taxon>
    </lineage>
</organism>
<evidence type="ECO:0000313" key="2">
    <source>
        <dbReference type="EMBL" id="CUP80605.1"/>
    </source>
</evidence>
<name>A0A174RBK8_9FIRM</name>
<evidence type="ECO:0000256" key="1">
    <source>
        <dbReference type="SAM" id="Phobius"/>
    </source>
</evidence>
<dbReference type="RefSeq" id="WP_008703989.1">
    <property type="nucleotide sequence ID" value="NZ_CZBP01000005.1"/>
</dbReference>
<keyword evidence="1" id="KW-0812">Transmembrane</keyword>
<protein>
    <submittedName>
        <fullName evidence="2">Uncharacterized protein</fullName>
    </submittedName>
</protein>
<keyword evidence="1" id="KW-1133">Transmembrane helix</keyword>
<dbReference type="AlphaFoldDB" id="A0A174RBK8"/>
<sequence length="489" mass="57288">MLERIRNQITELRKEEERRYTYEAEFSFSKELPVQYSEWMNTIWDISNRDKIKIYLVSEGGESFDLKENVEEEYAEFLKGLESDETVEVSLTIDKKIVNGYLSVYCFEKFAEDISSLPIDKVLTAFSNFMKKAGRSITFELFDSRDMFYTKTMFFLTAGSRPLDLDFDRTNRLLECRENAYFYNQDNYELLPDDFKIEIGYEGNPLKDLFLKMETILSACLLASNSFIQDGKLKLQIMGQRSMEYHDTLENIQGNNNLYKIYNWIYSGGSIVDKVIIARNIICLHCKYESLLNISDGVMASIQTNYNLYLRDNVTQYLELKNKVAEFITDIVSRTGEYATEMLDKFKTNLLAILGFLFSVILANIVSDQPLDNIFTKDITILSEIVLIASFGYLFISYQQSKYELQKVYSSYDKLKDSYREILTEDDIRECFQNDDIKTEMKRTIDRSVRIYLIIWGGILLSLLILVEYMSSEPFIWPILKSLFQITKK</sequence>
<gene>
    <name evidence="2" type="ORF">ERS852569_00815</name>
</gene>
<feature type="transmembrane region" description="Helical" evidence="1">
    <location>
        <begin position="379"/>
        <end position="398"/>
    </location>
</feature>